<evidence type="ECO:0000256" key="10">
    <source>
        <dbReference type="ARBA" id="ARBA00023136"/>
    </source>
</evidence>
<dbReference type="InterPro" id="IPR012338">
    <property type="entry name" value="Beta-lactam/transpept-like"/>
</dbReference>
<dbReference type="GO" id="GO:0008658">
    <property type="term" value="F:penicillin binding"/>
    <property type="evidence" value="ECO:0007669"/>
    <property type="project" value="InterPro"/>
</dbReference>
<keyword evidence="18" id="KW-1185">Reference proteome</keyword>
<dbReference type="GO" id="GO:0005886">
    <property type="term" value="C:plasma membrane"/>
    <property type="evidence" value="ECO:0007669"/>
    <property type="project" value="UniProtKB-SubCell"/>
</dbReference>
<gene>
    <name evidence="17" type="primary">ftsI</name>
    <name evidence="17" type="ORF">LFUMFP_210060</name>
</gene>
<dbReference type="RefSeq" id="WP_106483115.1">
    <property type="nucleotide sequence ID" value="NZ_CBCPIL010000024.1"/>
</dbReference>
<dbReference type="Pfam" id="PF00905">
    <property type="entry name" value="Transpeptidase"/>
    <property type="match status" value="1"/>
</dbReference>
<comment type="caution">
    <text evidence="17">The sequence shown here is derived from an EMBL/GenBank/DDBJ whole genome shotgun (WGS) entry which is preliminary data.</text>
</comment>
<keyword evidence="9 15" id="KW-1133">Transmembrane helix</keyword>
<protein>
    <submittedName>
        <fullName evidence="17">Transpeptidase penicillin-binding 2B</fullName>
    </submittedName>
</protein>
<evidence type="ECO:0000256" key="5">
    <source>
        <dbReference type="ARBA" id="ARBA00022692"/>
    </source>
</evidence>
<dbReference type="GO" id="GO:0051301">
    <property type="term" value="P:cell division"/>
    <property type="evidence" value="ECO:0007669"/>
    <property type="project" value="UniProtKB-KW"/>
</dbReference>
<keyword evidence="5 15" id="KW-0812">Transmembrane</keyword>
<dbReference type="PROSITE" id="PS51178">
    <property type="entry name" value="PASTA"/>
    <property type="match status" value="1"/>
</dbReference>
<evidence type="ECO:0000259" key="16">
    <source>
        <dbReference type="PROSITE" id="PS51178"/>
    </source>
</evidence>
<comment type="similarity">
    <text evidence="2">Belongs to the transpeptidase family.</text>
</comment>
<dbReference type="Gene3D" id="3.40.710.10">
    <property type="entry name" value="DD-peptidase/beta-lactamase superfamily"/>
    <property type="match status" value="1"/>
</dbReference>
<evidence type="ECO:0000256" key="15">
    <source>
        <dbReference type="SAM" id="Phobius"/>
    </source>
</evidence>
<feature type="domain" description="PASTA" evidence="16">
    <location>
        <begin position="596"/>
        <end position="656"/>
    </location>
</feature>
<dbReference type="GO" id="GO:0009252">
    <property type="term" value="P:peptidoglycan biosynthetic process"/>
    <property type="evidence" value="ECO:0007669"/>
    <property type="project" value="UniProtKB-KW"/>
</dbReference>
<keyword evidence="6" id="KW-0677">Repeat</keyword>
<dbReference type="InterPro" id="IPR005311">
    <property type="entry name" value="PBP_dimer"/>
</dbReference>
<dbReference type="SUPFAM" id="SSF54184">
    <property type="entry name" value="Penicillin-binding protein 2x (pbp-2x), c-terminal domain"/>
    <property type="match status" value="2"/>
</dbReference>
<dbReference type="Gene3D" id="3.30.70.2110">
    <property type="match status" value="1"/>
</dbReference>
<evidence type="ECO:0000256" key="1">
    <source>
        <dbReference type="ARBA" id="ARBA00004162"/>
    </source>
</evidence>
<keyword evidence="4" id="KW-0132">Cell division</keyword>
<dbReference type="Pfam" id="PF03793">
    <property type="entry name" value="PASTA"/>
    <property type="match status" value="1"/>
</dbReference>
<comment type="function">
    <text evidence="14">A transpeptidase that forms peptide cross-links between adjacent glycan strands in cell wall peptidoglycan (PG). Part of the divisome machinery that synthesizes the septal cross wall. Beta-lactams inactivate the PBPs by acylating an essential serine residue in the active site of these proteins.</text>
</comment>
<dbReference type="Proteomes" id="UP000238739">
    <property type="component" value="Unassembled WGS sequence"/>
</dbReference>
<dbReference type="Gene3D" id="3.30.450.330">
    <property type="match status" value="1"/>
</dbReference>
<dbReference type="CDD" id="cd06575">
    <property type="entry name" value="PASTA_Pbp2x-like_2"/>
    <property type="match status" value="1"/>
</dbReference>
<evidence type="ECO:0000313" key="18">
    <source>
        <dbReference type="Proteomes" id="UP000238739"/>
    </source>
</evidence>
<evidence type="ECO:0000256" key="11">
    <source>
        <dbReference type="ARBA" id="ARBA00023251"/>
    </source>
</evidence>
<evidence type="ECO:0000256" key="4">
    <source>
        <dbReference type="ARBA" id="ARBA00022618"/>
    </source>
</evidence>
<dbReference type="Pfam" id="PF03717">
    <property type="entry name" value="PBP_dimer"/>
    <property type="match status" value="1"/>
</dbReference>
<keyword evidence="8" id="KW-0573">Peptidoglycan synthesis</keyword>
<dbReference type="InterPro" id="IPR005543">
    <property type="entry name" value="PASTA_dom"/>
</dbReference>
<keyword evidence="3" id="KW-1003">Cell membrane</keyword>
<evidence type="ECO:0000256" key="14">
    <source>
        <dbReference type="ARBA" id="ARBA00055980"/>
    </source>
</evidence>
<dbReference type="EMBL" id="OGVC01000014">
    <property type="protein sequence ID" value="SPC37959.1"/>
    <property type="molecule type" value="Genomic_DNA"/>
</dbReference>
<evidence type="ECO:0000256" key="8">
    <source>
        <dbReference type="ARBA" id="ARBA00022984"/>
    </source>
</evidence>
<dbReference type="SUPFAM" id="SSF56519">
    <property type="entry name" value="Penicillin binding protein dimerisation domain"/>
    <property type="match status" value="1"/>
</dbReference>
<keyword evidence="13" id="KW-0961">Cell wall biogenesis/degradation</keyword>
<dbReference type="CDD" id="cd06576">
    <property type="entry name" value="PASTA_Pbp2x-like_1"/>
    <property type="match status" value="1"/>
</dbReference>
<dbReference type="SUPFAM" id="SSF56601">
    <property type="entry name" value="beta-lactamase/transpeptidase-like"/>
    <property type="match status" value="1"/>
</dbReference>
<dbReference type="InterPro" id="IPR050515">
    <property type="entry name" value="Beta-lactam/transpept"/>
</dbReference>
<dbReference type="PANTHER" id="PTHR30627">
    <property type="entry name" value="PEPTIDOGLYCAN D,D-TRANSPEPTIDASE"/>
    <property type="match status" value="1"/>
</dbReference>
<dbReference type="SMART" id="SM00740">
    <property type="entry name" value="PASTA"/>
    <property type="match status" value="2"/>
</dbReference>
<keyword evidence="12" id="KW-0131">Cell cycle</keyword>
<evidence type="ECO:0000256" key="2">
    <source>
        <dbReference type="ARBA" id="ARBA00007171"/>
    </source>
</evidence>
<keyword evidence="7" id="KW-0133">Cell shape</keyword>
<dbReference type="GO" id="GO:0046677">
    <property type="term" value="P:response to antibiotic"/>
    <property type="evidence" value="ECO:0007669"/>
    <property type="project" value="UniProtKB-KW"/>
</dbReference>
<reference evidence="17" key="1">
    <citation type="submission" date="2018-01" db="EMBL/GenBank/DDBJ databases">
        <authorList>
            <person name="Chaillou S."/>
        </authorList>
    </citation>
    <scope>NUCLEOTIDE SEQUENCE [LARGE SCALE GENOMIC DNA]</scope>
    <source>
        <strain evidence="17">MFPC41A2801</strain>
    </source>
</reference>
<evidence type="ECO:0000313" key="17">
    <source>
        <dbReference type="EMBL" id="SPC37959.1"/>
    </source>
</evidence>
<comment type="subcellular location">
    <subcellularLocation>
        <location evidence="1">Cell membrane</location>
        <topology evidence="1">Single-pass membrane protein</topology>
    </subcellularLocation>
</comment>
<evidence type="ECO:0000256" key="12">
    <source>
        <dbReference type="ARBA" id="ARBA00023306"/>
    </source>
</evidence>
<accession>A0A2N9DUU1</accession>
<dbReference type="Gene3D" id="2.20.70.70">
    <property type="match status" value="1"/>
</dbReference>
<evidence type="ECO:0000256" key="6">
    <source>
        <dbReference type="ARBA" id="ARBA00022737"/>
    </source>
</evidence>
<feature type="transmembrane region" description="Helical" evidence="15">
    <location>
        <begin position="21"/>
        <end position="42"/>
    </location>
</feature>
<dbReference type="GO" id="GO:0008360">
    <property type="term" value="P:regulation of cell shape"/>
    <property type="evidence" value="ECO:0007669"/>
    <property type="project" value="UniProtKB-KW"/>
</dbReference>
<dbReference type="InterPro" id="IPR036138">
    <property type="entry name" value="PBP_dimer_sf"/>
</dbReference>
<dbReference type="Gene3D" id="3.90.1310.10">
    <property type="entry name" value="Penicillin-binding protein 2a (Domain 2)"/>
    <property type="match status" value="1"/>
</dbReference>
<sequence length="712" mass="77959">MKLVKKTRKSPQWNRRVFGRLLVLIIAAIFVVFAGRFIYIAATGQIAGVDLTKRSHKKYEEDTVVRAQRGTIYDSLGNVLAQDTNAYSVYAVLSHDYVGTNKKPLYVTNKKKVAKILSQYLPLSEAKIYKQMTPTNQAVYQVEFGSAGQNLSLSIKRKIEAQKLTGIYFKESPTRLYPNGTFASHVIGLAQTSKSATADGSQDLVGVMGIEKYFNQQLTGEDGYKNLMQDSYGYALSQKQNKVKAAKNGQDVYLTIDSRLQSYLESLLTTVNKKYKPVSMNAVLMNAKTGEILAASQRPTFNASTKKGIGDIWRDTLVEDGYEPGSVLKIATLSAAIDSGNYNPNEYYKSGSVQVGDKKISDWQTSGWGTIPLSQAFARSSNVGMVKLEQEMGSDVWKSYLTKFGFMKKTGIELPGEVSGSLQYTRPLDQATTSFGQGINVNVMQMLQMTSAIANNGTMIQPQILAGVGKRKTIEPIKVGQPIKASTAKEVLQNMEDVVYQDYGTGQVYQIPNYKVAVKTGTAQITAPTGGYLTGANNYIFSVGGIAPADDPKYILYITMKQPQQMTDSAETILSQIFNPMMQRALEYTKKAEKDKQQQVKLPSVLTKATKTAQSELTEAGLKTALVGSGNLVVQQVPSAGSIILPNQRVLLMTNGAMTMPDVTGWSKNDLLKLSQLTGIQVEIKGSGYAYQQSLATNGLLDGVKKVKVQLK</sequence>
<dbReference type="PANTHER" id="PTHR30627:SF26">
    <property type="entry name" value="PENICILLIN-BINDING PROTEIN 2B"/>
    <property type="match status" value="1"/>
</dbReference>
<evidence type="ECO:0000256" key="7">
    <source>
        <dbReference type="ARBA" id="ARBA00022960"/>
    </source>
</evidence>
<organism evidence="17 18">
    <name type="scientific">Latilactobacillus fuchuensis</name>
    <dbReference type="NCBI Taxonomy" id="164393"/>
    <lineage>
        <taxon>Bacteria</taxon>
        <taxon>Bacillati</taxon>
        <taxon>Bacillota</taxon>
        <taxon>Bacilli</taxon>
        <taxon>Lactobacillales</taxon>
        <taxon>Lactobacillaceae</taxon>
        <taxon>Latilactobacillus</taxon>
    </lineage>
</organism>
<dbReference type="InterPro" id="IPR001460">
    <property type="entry name" value="PCN-bd_Tpept"/>
</dbReference>
<keyword evidence="11" id="KW-0046">Antibiotic resistance</keyword>
<name>A0A2N9DUU1_9LACO</name>
<evidence type="ECO:0000256" key="3">
    <source>
        <dbReference type="ARBA" id="ARBA00022475"/>
    </source>
</evidence>
<evidence type="ECO:0000256" key="13">
    <source>
        <dbReference type="ARBA" id="ARBA00023316"/>
    </source>
</evidence>
<keyword evidence="10 15" id="KW-0472">Membrane</keyword>
<evidence type="ECO:0000256" key="9">
    <source>
        <dbReference type="ARBA" id="ARBA00022989"/>
    </source>
</evidence>
<dbReference type="FunFam" id="3.40.710.10:FF:000095">
    <property type="entry name" value="Penicillin-binding protein 2x"/>
    <property type="match status" value="1"/>
</dbReference>
<dbReference type="GO" id="GO:0071555">
    <property type="term" value="P:cell wall organization"/>
    <property type="evidence" value="ECO:0007669"/>
    <property type="project" value="UniProtKB-KW"/>
</dbReference>
<proteinExistence type="inferred from homology"/>
<dbReference type="AlphaFoldDB" id="A0A2N9DUU1"/>